<evidence type="ECO:0000256" key="1">
    <source>
        <dbReference type="ARBA" id="ARBA00022801"/>
    </source>
</evidence>
<dbReference type="InterPro" id="IPR029052">
    <property type="entry name" value="Metallo-depent_PP-like"/>
</dbReference>
<protein>
    <recommendedName>
        <fullName evidence="4">Calcineurin-like phosphoesterase domain-containing protein</fullName>
    </recommendedName>
</protein>
<keyword evidence="1" id="KW-0378">Hydrolase</keyword>
<dbReference type="Gene3D" id="3.60.21.10">
    <property type="match status" value="1"/>
</dbReference>
<dbReference type="AlphaFoldDB" id="A0A1E3NDZ6"/>
<reference evidence="5 6" key="1">
    <citation type="journal article" date="2016" name="Proc. Natl. Acad. Sci. U.S.A.">
        <title>Comparative genomics of biotechnologically important yeasts.</title>
        <authorList>
            <person name="Riley R."/>
            <person name="Haridas S."/>
            <person name="Wolfe K.H."/>
            <person name="Lopes M.R."/>
            <person name="Hittinger C.T."/>
            <person name="Goeker M."/>
            <person name="Salamov A.A."/>
            <person name="Wisecaver J.H."/>
            <person name="Long T.M."/>
            <person name="Calvey C.H."/>
            <person name="Aerts A.L."/>
            <person name="Barry K.W."/>
            <person name="Choi C."/>
            <person name="Clum A."/>
            <person name="Coughlan A.Y."/>
            <person name="Deshpande S."/>
            <person name="Douglass A.P."/>
            <person name="Hanson S.J."/>
            <person name="Klenk H.-P."/>
            <person name="LaButti K.M."/>
            <person name="Lapidus A."/>
            <person name="Lindquist E.A."/>
            <person name="Lipzen A.M."/>
            <person name="Meier-Kolthoff J.P."/>
            <person name="Ohm R.A."/>
            <person name="Otillar R.P."/>
            <person name="Pangilinan J.L."/>
            <person name="Peng Y."/>
            <person name="Rokas A."/>
            <person name="Rosa C.A."/>
            <person name="Scheuner C."/>
            <person name="Sibirny A.A."/>
            <person name="Slot J.C."/>
            <person name="Stielow J.B."/>
            <person name="Sun H."/>
            <person name="Kurtzman C.P."/>
            <person name="Blackwell M."/>
            <person name="Grigoriev I.V."/>
            <person name="Jeffries T.W."/>
        </authorList>
    </citation>
    <scope>NUCLEOTIDE SEQUENCE [LARGE SCALE GENOMIC DNA]</scope>
    <source>
        <strain evidence="5 6">NRRL Y-2026</strain>
    </source>
</reference>
<evidence type="ECO:0000313" key="5">
    <source>
        <dbReference type="EMBL" id="ODQ44355.1"/>
    </source>
</evidence>
<gene>
    <name evidence="5" type="ORF">PICMEDRAFT_13560</name>
</gene>
<dbReference type="EMBL" id="KV454007">
    <property type="protein sequence ID" value="ODQ44355.1"/>
    <property type="molecule type" value="Genomic_DNA"/>
</dbReference>
<dbReference type="OrthoDB" id="282973at2759"/>
<dbReference type="GeneID" id="30176765"/>
<dbReference type="Pfam" id="PF00149">
    <property type="entry name" value="Metallophos"/>
    <property type="match status" value="1"/>
</dbReference>
<keyword evidence="6" id="KW-1185">Reference proteome</keyword>
<accession>A0A1E3NDZ6</accession>
<dbReference type="InterPro" id="IPR041805">
    <property type="entry name" value="ASMase/PPN1_MPP"/>
</dbReference>
<dbReference type="GO" id="GO:0008081">
    <property type="term" value="F:phosphoric diester hydrolase activity"/>
    <property type="evidence" value="ECO:0007669"/>
    <property type="project" value="TreeGrafter"/>
</dbReference>
<name>A0A1E3NDZ6_9ASCO</name>
<evidence type="ECO:0000313" key="6">
    <source>
        <dbReference type="Proteomes" id="UP000094455"/>
    </source>
</evidence>
<evidence type="ECO:0000256" key="2">
    <source>
        <dbReference type="ARBA" id="ARBA00023180"/>
    </source>
</evidence>
<dbReference type="InterPro" id="IPR004843">
    <property type="entry name" value="Calcineurin-like_PHP"/>
</dbReference>
<sequence>MIFSAAAVPLLAAVAAAIPLEVYTNDLTLTNSDVDWSIPVLSDEAIVSAALDTFTKMQNSTTVDQCTKCQSRLVYGKSLAMSRPDLIPTIFELWCNIQGDYSAETCNNKFHRTTVSNSSTGSNFADLLTLIDPLSIDAEYWCHYQVKKECPLPETPENLSIAYLWNETRPAKANTVPIPGNNTMKVLHISDFHLELEYTVGAEANCTTSMCCTPHSITPKNAIHSNQSSIHDLYTALFEGSYYDAEGNYHKGEQISALNNISVPATTFGHYECDAPEVLINSSLHSIADFQTKNNISFEFAIFTGDLVDHDETKYTAYEKSVEEETMIFRDIKNSFKNLPIYPVLGNHDTFPYAQLAPQKSGFHNKFDWNIELLTEMWMDYGWIDWDQAQFAKTHYGAYSVQLKSGLKIISFNSNAWYLSNEYAYSNNVEDPDYFGIFEFIVNELLESEAADQKVWLNFHIPLSNTVLPTAAKLFSEMVARFSPYTITGIFTGHTHRDEFNILYKNNNGTVESKQIEDVINLTWITQAVTPWVENNPAWRYYEVDTDTFQIMDSLNYYTQLNETFASSDEPVWEFEYSARDVYEIDWPASSPLNATYWHLVYEKMRTNATTLQTYESLSKRFSPYVKDCSEGDVCTWDICYVSSYTTEEYTACMKANPHYVDGTS</sequence>
<dbReference type="PANTHER" id="PTHR10340:SF27">
    <property type="entry name" value="ACL091CP"/>
    <property type="match status" value="1"/>
</dbReference>
<organism evidence="5 6">
    <name type="scientific">Pichia membranifaciens NRRL Y-2026</name>
    <dbReference type="NCBI Taxonomy" id="763406"/>
    <lineage>
        <taxon>Eukaryota</taxon>
        <taxon>Fungi</taxon>
        <taxon>Dikarya</taxon>
        <taxon>Ascomycota</taxon>
        <taxon>Saccharomycotina</taxon>
        <taxon>Pichiomycetes</taxon>
        <taxon>Pichiales</taxon>
        <taxon>Pichiaceae</taxon>
        <taxon>Pichia</taxon>
    </lineage>
</organism>
<dbReference type="STRING" id="763406.A0A1E3NDZ6"/>
<dbReference type="SUPFAM" id="SSF56300">
    <property type="entry name" value="Metallo-dependent phosphatases"/>
    <property type="match status" value="1"/>
</dbReference>
<keyword evidence="3" id="KW-0732">Signal</keyword>
<feature type="chain" id="PRO_5009133318" description="Calcineurin-like phosphoesterase domain-containing protein" evidence="3">
    <location>
        <begin position="18"/>
        <end position="665"/>
    </location>
</feature>
<keyword evidence="2" id="KW-0325">Glycoprotein</keyword>
<evidence type="ECO:0000259" key="4">
    <source>
        <dbReference type="Pfam" id="PF00149"/>
    </source>
</evidence>
<dbReference type="CDD" id="cd00842">
    <property type="entry name" value="MPP_ASMase"/>
    <property type="match status" value="1"/>
</dbReference>
<feature type="signal peptide" evidence="3">
    <location>
        <begin position="1"/>
        <end position="17"/>
    </location>
</feature>
<dbReference type="Proteomes" id="UP000094455">
    <property type="component" value="Unassembled WGS sequence"/>
</dbReference>
<dbReference type="RefSeq" id="XP_019015468.1">
    <property type="nucleotide sequence ID" value="XM_019160078.1"/>
</dbReference>
<evidence type="ECO:0000256" key="3">
    <source>
        <dbReference type="SAM" id="SignalP"/>
    </source>
</evidence>
<dbReference type="PANTHER" id="PTHR10340">
    <property type="entry name" value="SPHINGOMYELIN PHOSPHODIESTERASE"/>
    <property type="match status" value="1"/>
</dbReference>
<feature type="domain" description="Calcineurin-like phosphoesterase" evidence="4">
    <location>
        <begin position="184"/>
        <end position="497"/>
    </location>
</feature>
<proteinExistence type="predicted"/>